<reference evidence="1" key="1">
    <citation type="journal article" date="2015" name="Nature">
        <title>Complex archaea that bridge the gap between prokaryotes and eukaryotes.</title>
        <authorList>
            <person name="Spang A."/>
            <person name="Saw J.H."/>
            <person name="Jorgensen S.L."/>
            <person name="Zaremba-Niedzwiedzka K."/>
            <person name="Martijn J."/>
            <person name="Lind A.E."/>
            <person name="van Eijk R."/>
            <person name="Schleper C."/>
            <person name="Guy L."/>
            <person name="Ettema T.J."/>
        </authorList>
    </citation>
    <scope>NUCLEOTIDE SEQUENCE</scope>
</reference>
<evidence type="ECO:0000313" key="1">
    <source>
        <dbReference type="EMBL" id="KKL70562.1"/>
    </source>
</evidence>
<dbReference type="AlphaFoldDB" id="A0A0F9H5K6"/>
<sequence>MAKYYFDGNEEERCYSLDYFIEQLGGGCDEITVYPAVMVTGEGVYYCSELGETGEVGEGCGKDCSKYQPRNGKNGRCRHSNNCYEADYNKPKTLTLLIK</sequence>
<organism evidence="1">
    <name type="scientific">marine sediment metagenome</name>
    <dbReference type="NCBI Taxonomy" id="412755"/>
    <lineage>
        <taxon>unclassified sequences</taxon>
        <taxon>metagenomes</taxon>
        <taxon>ecological metagenomes</taxon>
    </lineage>
</organism>
<dbReference type="EMBL" id="LAZR01025860">
    <property type="protein sequence ID" value="KKL70562.1"/>
    <property type="molecule type" value="Genomic_DNA"/>
</dbReference>
<proteinExistence type="predicted"/>
<accession>A0A0F9H5K6</accession>
<gene>
    <name evidence="1" type="ORF">LCGC14_2103610</name>
</gene>
<comment type="caution">
    <text evidence="1">The sequence shown here is derived from an EMBL/GenBank/DDBJ whole genome shotgun (WGS) entry which is preliminary data.</text>
</comment>
<name>A0A0F9H5K6_9ZZZZ</name>
<protein>
    <submittedName>
        <fullName evidence="1">Uncharacterized protein</fullName>
    </submittedName>
</protein>